<dbReference type="EMBL" id="JADQDQ010000013">
    <property type="protein sequence ID" value="MBF9239532.1"/>
    <property type="molecule type" value="Genomic_DNA"/>
</dbReference>
<gene>
    <name evidence="2" type="ORF">I2I05_19215</name>
</gene>
<sequence length="72" mass="8280">MGDDKLRIIARELVDIVRKNTAIDWKMKESAQANLRRLVKRVLNKYGYPPDLQARAVDTVLDLAKQLAMLTQ</sequence>
<comment type="caution">
    <text evidence="2">The sequence shown here is derived from an EMBL/GenBank/DDBJ whole genome shotgun (WGS) entry which is preliminary data.</text>
</comment>
<evidence type="ECO:0000259" key="1">
    <source>
        <dbReference type="Pfam" id="PF11867"/>
    </source>
</evidence>
<dbReference type="Pfam" id="PF11867">
    <property type="entry name" value="T1RH-like_C"/>
    <property type="match status" value="1"/>
</dbReference>
<dbReference type="InterPro" id="IPR021810">
    <property type="entry name" value="T1RH-like_C"/>
</dbReference>
<organism evidence="2 3">
    <name type="scientific">Hymenobacter jeongseonensis</name>
    <dbReference type="NCBI Taxonomy" id="2791027"/>
    <lineage>
        <taxon>Bacteria</taxon>
        <taxon>Pseudomonadati</taxon>
        <taxon>Bacteroidota</taxon>
        <taxon>Cytophagia</taxon>
        <taxon>Cytophagales</taxon>
        <taxon>Hymenobacteraceae</taxon>
        <taxon>Hymenobacter</taxon>
    </lineage>
</organism>
<feature type="domain" description="Type I restriction enzyme HindI endonuclease subunit-like C-terminal" evidence="1">
    <location>
        <begin position="1"/>
        <end position="68"/>
    </location>
</feature>
<dbReference type="Proteomes" id="UP000597617">
    <property type="component" value="Unassembled WGS sequence"/>
</dbReference>
<proteinExistence type="predicted"/>
<name>A0ABS0IMU5_9BACT</name>
<reference evidence="2 3" key="1">
    <citation type="submission" date="2020-11" db="EMBL/GenBank/DDBJ databases">
        <authorList>
            <person name="Kim M.K."/>
        </authorList>
    </citation>
    <scope>NUCLEOTIDE SEQUENCE [LARGE SCALE GENOMIC DNA]</scope>
    <source>
        <strain evidence="2 3">BT683</strain>
    </source>
</reference>
<dbReference type="RefSeq" id="WP_196283882.1">
    <property type="nucleotide sequence ID" value="NZ_JADQDQ010000013.1"/>
</dbReference>
<accession>A0ABS0IMU5</accession>
<evidence type="ECO:0000313" key="3">
    <source>
        <dbReference type="Proteomes" id="UP000597617"/>
    </source>
</evidence>
<protein>
    <submittedName>
        <fullName evidence="2">DUF3387 domain-containing protein</fullName>
    </submittedName>
</protein>
<keyword evidence="3" id="KW-1185">Reference proteome</keyword>
<evidence type="ECO:0000313" key="2">
    <source>
        <dbReference type="EMBL" id="MBF9239532.1"/>
    </source>
</evidence>